<dbReference type="eggNOG" id="COG0122">
    <property type="taxonomic scope" value="Bacteria"/>
</dbReference>
<dbReference type="InterPro" id="IPR051912">
    <property type="entry name" value="Alkylbase_DNA_Glycosylase/TA"/>
</dbReference>
<organism evidence="3 4">
    <name type="scientific">Pseudonocardia dioxanivorans (strain ATCC 55486 / DSM 44775 / JCM 13855 / CB1190)</name>
    <dbReference type="NCBI Taxonomy" id="675635"/>
    <lineage>
        <taxon>Bacteria</taxon>
        <taxon>Bacillati</taxon>
        <taxon>Actinomycetota</taxon>
        <taxon>Actinomycetes</taxon>
        <taxon>Pseudonocardiales</taxon>
        <taxon>Pseudonocardiaceae</taxon>
        <taxon>Pseudonocardia</taxon>
    </lineage>
</organism>
<accession>F4CZL8</accession>
<dbReference type="GO" id="GO:0032993">
    <property type="term" value="C:protein-DNA complex"/>
    <property type="evidence" value="ECO:0007669"/>
    <property type="project" value="TreeGrafter"/>
</dbReference>
<dbReference type="HOGENOM" id="CLU_000445_72_3_11"/>
<dbReference type="GO" id="GO:0008725">
    <property type="term" value="F:DNA-3-methyladenine glycosylase activity"/>
    <property type="evidence" value="ECO:0007669"/>
    <property type="project" value="TreeGrafter"/>
</dbReference>
<dbReference type="PANTHER" id="PTHR43003">
    <property type="entry name" value="DNA-3-METHYLADENINE GLYCOSYLASE"/>
    <property type="match status" value="1"/>
</dbReference>
<sequence length="340" mass="35579">MLATELSTSRTVSRRVGTVTDSCPQAGGRGVEMSAHRRILCGMTNFRITPQGPFSLAEAATFGFGHRAEASFDGTMRMAFCLDDLSGQVGVALTVDGTDVVGTVSGLPPDADVAAVRAQAARIVSLDVDAREYERVAAADPVVAPVLAAAPGLRPVLFHSPYEAAAWSVLSLRWARRQAAAVRERLARAHGRVLDVAGVPVAAFPTPGQLLAVEAFPGIPEVKMQRLHAVARAAQAGTFDLATLRAADPDDADAALRAVPGIGPFSSALIRVRATGVTDELVDAEHNLAEIVGERYGLDGPADAADLARIAEAWRPFRTWVAVLLRAAAGRVPVGNGRAA</sequence>
<evidence type="ECO:0000256" key="1">
    <source>
        <dbReference type="ARBA" id="ARBA00022763"/>
    </source>
</evidence>
<evidence type="ECO:0000256" key="2">
    <source>
        <dbReference type="ARBA" id="ARBA00023204"/>
    </source>
</evidence>
<dbReference type="GO" id="GO:0043916">
    <property type="term" value="F:DNA-7-methylguanine glycosylase activity"/>
    <property type="evidence" value="ECO:0007669"/>
    <property type="project" value="TreeGrafter"/>
</dbReference>
<evidence type="ECO:0000313" key="3">
    <source>
        <dbReference type="EMBL" id="AEA26690.1"/>
    </source>
</evidence>
<dbReference type="GO" id="GO:0005737">
    <property type="term" value="C:cytoplasm"/>
    <property type="evidence" value="ECO:0007669"/>
    <property type="project" value="TreeGrafter"/>
</dbReference>
<protein>
    <submittedName>
        <fullName evidence="3">3-methyladenine DNA glycosylase/8-oxoguanine DNA glycosylase-like protein</fullName>
    </submittedName>
</protein>
<dbReference type="PANTHER" id="PTHR43003:SF13">
    <property type="entry name" value="DNA-3-METHYLADENINE GLYCOSYLASE 2"/>
    <property type="match status" value="1"/>
</dbReference>
<evidence type="ECO:0000313" key="4">
    <source>
        <dbReference type="Proteomes" id="UP000007809"/>
    </source>
</evidence>
<dbReference type="SUPFAM" id="SSF48150">
    <property type="entry name" value="DNA-glycosylase"/>
    <property type="match status" value="1"/>
</dbReference>
<dbReference type="GO" id="GO:0006285">
    <property type="term" value="P:base-excision repair, AP site formation"/>
    <property type="evidence" value="ECO:0007669"/>
    <property type="project" value="TreeGrafter"/>
</dbReference>
<keyword evidence="4" id="KW-1185">Reference proteome</keyword>
<dbReference type="STRING" id="675635.Psed_4537"/>
<proteinExistence type="predicted"/>
<dbReference type="InterPro" id="IPR011257">
    <property type="entry name" value="DNA_glycosylase"/>
</dbReference>
<dbReference type="AlphaFoldDB" id="F4CZL8"/>
<dbReference type="EMBL" id="CP002593">
    <property type="protein sequence ID" value="AEA26690.1"/>
    <property type="molecule type" value="Genomic_DNA"/>
</dbReference>
<dbReference type="GO" id="GO:0032131">
    <property type="term" value="F:alkylated DNA binding"/>
    <property type="evidence" value="ECO:0007669"/>
    <property type="project" value="TreeGrafter"/>
</dbReference>
<reference evidence="3 4" key="1">
    <citation type="journal article" date="2011" name="J. Bacteriol.">
        <title>Genome sequence of the 1,4-dioxane-degrading Pseudonocardia dioxanivorans strain CB1190.</title>
        <authorList>
            <person name="Sales C.M."/>
            <person name="Mahendra S."/>
            <person name="Grostern A."/>
            <person name="Parales R.E."/>
            <person name="Goodwin L.A."/>
            <person name="Woyke T."/>
            <person name="Nolan M."/>
            <person name="Lapidus A."/>
            <person name="Chertkov O."/>
            <person name="Ovchinnikova G."/>
            <person name="Sczyrba A."/>
            <person name="Alvarez-Cohen L."/>
        </authorList>
    </citation>
    <scope>NUCLEOTIDE SEQUENCE [LARGE SCALE GENOMIC DNA]</scope>
    <source>
        <strain evidence="4">ATCC 55486 / DSM 44775 / JCM 13855 / CB1190</strain>
    </source>
</reference>
<gene>
    <name evidence="3" type="ordered locus">Psed_4537</name>
</gene>
<name>F4CZL8_PSEUX</name>
<dbReference type="Proteomes" id="UP000007809">
    <property type="component" value="Chromosome"/>
</dbReference>
<keyword evidence="2" id="KW-0234">DNA repair</keyword>
<dbReference type="Gene3D" id="1.10.340.30">
    <property type="entry name" value="Hypothetical protein, domain 2"/>
    <property type="match status" value="1"/>
</dbReference>
<dbReference type="GO" id="GO:0006307">
    <property type="term" value="P:DNA alkylation repair"/>
    <property type="evidence" value="ECO:0007669"/>
    <property type="project" value="TreeGrafter"/>
</dbReference>
<dbReference type="KEGG" id="pdx:Psed_4537"/>
<keyword evidence="1" id="KW-0227">DNA damage</keyword>